<dbReference type="KEGG" id="gma:AciX8_1688"/>
<keyword evidence="2 5" id="KW-1133">Transmembrane helix</keyword>
<feature type="transmembrane region" description="Helical" evidence="5">
    <location>
        <begin position="104"/>
        <end position="125"/>
    </location>
</feature>
<dbReference type="CDD" id="cd17324">
    <property type="entry name" value="MFS_NepI_like"/>
    <property type="match status" value="1"/>
</dbReference>
<dbReference type="RefSeq" id="WP_014264906.1">
    <property type="nucleotide sequence ID" value="NC_016631.1"/>
</dbReference>
<evidence type="ECO:0000256" key="5">
    <source>
        <dbReference type="SAM" id="Phobius"/>
    </source>
</evidence>
<dbReference type="InterPro" id="IPR011701">
    <property type="entry name" value="MFS"/>
</dbReference>
<dbReference type="EMBL" id="CP003130">
    <property type="protein sequence ID" value="AEU36027.1"/>
    <property type="molecule type" value="Genomic_DNA"/>
</dbReference>
<sequence length="414" mass="44655">MGKQSQIGMGGRWALPFLGVACAVGVGSIYYNQPLLLVMGQSLHQTAKEMGFVAVATQVGYACGIMSFVPLGDITDRRKLMVRMYAGVSVALLIAALSHHLATMLIASVLIGLMASVTHIVLPMAPELVPHERRGQAIGTVMTGLLLGVLLARSFAGWVSGIGGWRSVFFAAALMNAIFVPILYKVMPRSQPHQDLTYKETLRSLWTLFRDEPLLREAGTIGGLTFATFSCFWTTLAFVLSKHYGMGPGVAGTFGVVGAAGAMVAPFAGRLSDRHGTRFVVTLAGGIMTFCYLWIWLCEGFHVSTTLHMVFLVFGVLALDLGMQMMQVGNQTRIFGLGELARSRLNTIYMTMYFIGGAIGSALASLAWSRWEWNGVCALEIGLIVLAGVRHATGYSRRHPQSGPSIPPSEMEIA</sequence>
<dbReference type="eggNOG" id="COG2814">
    <property type="taxonomic scope" value="Bacteria"/>
</dbReference>
<dbReference type="SUPFAM" id="SSF103473">
    <property type="entry name" value="MFS general substrate transporter"/>
    <property type="match status" value="1"/>
</dbReference>
<reference evidence="7 8" key="1">
    <citation type="submission" date="2011-11" db="EMBL/GenBank/DDBJ databases">
        <title>Complete sequence of Granulicella mallensis MP5ACTX8.</title>
        <authorList>
            <consortium name="US DOE Joint Genome Institute"/>
            <person name="Lucas S."/>
            <person name="Copeland A."/>
            <person name="Lapidus A."/>
            <person name="Cheng J.-F."/>
            <person name="Goodwin L."/>
            <person name="Pitluck S."/>
            <person name="Peters L."/>
            <person name="Lu M."/>
            <person name="Detter J.C."/>
            <person name="Han C."/>
            <person name="Tapia R."/>
            <person name="Land M."/>
            <person name="Hauser L."/>
            <person name="Kyrpides N."/>
            <person name="Ivanova N."/>
            <person name="Mikhailova N."/>
            <person name="Pagani I."/>
            <person name="Rawat S."/>
            <person name="Mannisto M."/>
            <person name="Haggblom M."/>
            <person name="Woyke T."/>
        </authorList>
    </citation>
    <scope>NUCLEOTIDE SEQUENCE [LARGE SCALE GENOMIC DNA]</scope>
    <source>
        <strain evidence="8">ATCC BAA-1857 / DSM 23137 / MP5ACTX8</strain>
    </source>
</reference>
<feature type="transmembrane region" description="Helical" evidence="5">
    <location>
        <begin position="309"/>
        <end position="326"/>
    </location>
</feature>
<dbReference type="InterPro" id="IPR020846">
    <property type="entry name" value="MFS_dom"/>
</dbReference>
<evidence type="ECO:0000313" key="7">
    <source>
        <dbReference type="EMBL" id="AEU36027.1"/>
    </source>
</evidence>
<dbReference type="STRING" id="682795.AciX8_1688"/>
<keyword evidence="3 5" id="KW-0472">Membrane</keyword>
<organism evidence="7 8">
    <name type="scientific">Granulicella mallensis (strain ATCC BAA-1857 / DSM 23137 / MP5ACTX8)</name>
    <dbReference type="NCBI Taxonomy" id="682795"/>
    <lineage>
        <taxon>Bacteria</taxon>
        <taxon>Pseudomonadati</taxon>
        <taxon>Acidobacteriota</taxon>
        <taxon>Terriglobia</taxon>
        <taxon>Terriglobales</taxon>
        <taxon>Acidobacteriaceae</taxon>
        <taxon>Granulicella</taxon>
    </lineage>
</organism>
<dbReference type="Proteomes" id="UP000007113">
    <property type="component" value="Chromosome"/>
</dbReference>
<feature type="transmembrane region" description="Helical" evidence="5">
    <location>
        <begin position="246"/>
        <end position="267"/>
    </location>
</feature>
<evidence type="ECO:0000259" key="6">
    <source>
        <dbReference type="PROSITE" id="PS50850"/>
    </source>
</evidence>
<feature type="transmembrane region" description="Helical" evidence="5">
    <location>
        <begin position="51"/>
        <end position="71"/>
    </location>
</feature>
<dbReference type="Gene3D" id="1.20.1250.20">
    <property type="entry name" value="MFS general substrate transporter like domains"/>
    <property type="match status" value="1"/>
</dbReference>
<dbReference type="AlphaFoldDB" id="G8NPL5"/>
<dbReference type="HOGENOM" id="CLU_001265_23_0_0"/>
<accession>G8NPL5</accession>
<protein>
    <submittedName>
        <fullName evidence="7">Major facilitator superfamily MFS_1</fullName>
    </submittedName>
</protein>
<feature type="region of interest" description="Disordered" evidence="4">
    <location>
        <begin position="395"/>
        <end position="414"/>
    </location>
</feature>
<dbReference type="PANTHER" id="PTHR42910">
    <property type="entry name" value="TRANSPORTER SCO4007-RELATED"/>
    <property type="match status" value="1"/>
</dbReference>
<evidence type="ECO:0000256" key="4">
    <source>
        <dbReference type="SAM" id="MobiDB-lite"/>
    </source>
</evidence>
<feature type="transmembrane region" description="Helical" evidence="5">
    <location>
        <begin position="165"/>
        <end position="184"/>
    </location>
</feature>
<dbReference type="PROSITE" id="PS50850">
    <property type="entry name" value="MFS"/>
    <property type="match status" value="1"/>
</dbReference>
<dbReference type="PANTHER" id="PTHR42910:SF1">
    <property type="entry name" value="MAJOR FACILITATOR SUPERFAMILY (MFS) PROFILE DOMAIN-CONTAINING PROTEIN"/>
    <property type="match status" value="1"/>
</dbReference>
<feature type="transmembrane region" description="Helical" evidence="5">
    <location>
        <begin position="279"/>
        <end position="297"/>
    </location>
</feature>
<keyword evidence="8" id="KW-1185">Reference proteome</keyword>
<dbReference type="InterPro" id="IPR036259">
    <property type="entry name" value="MFS_trans_sf"/>
</dbReference>
<dbReference type="GO" id="GO:0022857">
    <property type="term" value="F:transmembrane transporter activity"/>
    <property type="evidence" value="ECO:0007669"/>
    <property type="project" value="InterPro"/>
</dbReference>
<gene>
    <name evidence="7" type="ordered locus">AciX8_1688</name>
</gene>
<evidence type="ECO:0000256" key="1">
    <source>
        <dbReference type="ARBA" id="ARBA00022692"/>
    </source>
</evidence>
<feature type="domain" description="Major facilitator superfamily (MFS) profile" evidence="6">
    <location>
        <begin position="1"/>
        <end position="414"/>
    </location>
</feature>
<evidence type="ECO:0000313" key="8">
    <source>
        <dbReference type="Proteomes" id="UP000007113"/>
    </source>
</evidence>
<dbReference type="Pfam" id="PF07690">
    <property type="entry name" value="MFS_1"/>
    <property type="match status" value="1"/>
</dbReference>
<evidence type="ECO:0000256" key="2">
    <source>
        <dbReference type="ARBA" id="ARBA00022989"/>
    </source>
</evidence>
<evidence type="ECO:0000256" key="3">
    <source>
        <dbReference type="ARBA" id="ARBA00023136"/>
    </source>
</evidence>
<feature type="transmembrane region" description="Helical" evidence="5">
    <location>
        <begin position="218"/>
        <end position="240"/>
    </location>
</feature>
<keyword evidence="1 5" id="KW-0812">Transmembrane</keyword>
<name>G8NPL5_GRAMM</name>
<proteinExistence type="predicted"/>
<feature type="transmembrane region" description="Helical" evidence="5">
    <location>
        <begin position="12"/>
        <end position="31"/>
    </location>
</feature>
<feature type="transmembrane region" description="Helical" evidence="5">
    <location>
        <begin position="137"/>
        <end position="159"/>
    </location>
</feature>
<feature type="transmembrane region" description="Helical" evidence="5">
    <location>
        <begin position="347"/>
        <end position="367"/>
    </location>
</feature>